<dbReference type="GO" id="GO:0004531">
    <property type="term" value="F:deoxyribonuclease II activity"/>
    <property type="evidence" value="ECO:0007669"/>
    <property type="project" value="InterPro"/>
</dbReference>
<dbReference type="AlphaFoldDB" id="A0A8S1JZL1"/>
<comment type="caution">
    <text evidence="3">The sequence shown here is derived from an EMBL/GenBank/DDBJ whole genome shotgun (WGS) entry which is preliminary data.</text>
</comment>
<dbReference type="Proteomes" id="UP000688137">
    <property type="component" value="Unassembled WGS sequence"/>
</dbReference>
<evidence type="ECO:0000313" key="3">
    <source>
        <dbReference type="EMBL" id="CAD8043618.1"/>
    </source>
</evidence>
<name>A0A8S1JZL1_PARPR</name>
<keyword evidence="2" id="KW-0378">Hydrolase</keyword>
<dbReference type="OMA" id="FWISKPI"/>
<organism evidence="3 4">
    <name type="scientific">Paramecium primaurelia</name>
    <dbReference type="NCBI Taxonomy" id="5886"/>
    <lineage>
        <taxon>Eukaryota</taxon>
        <taxon>Sar</taxon>
        <taxon>Alveolata</taxon>
        <taxon>Ciliophora</taxon>
        <taxon>Intramacronucleata</taxon>
        <taxon>Oligohymenophorea</taxon>
        <taxon>Peniculida</taxon>
        <taxon>Parameciidae</taxon>
        <taxon>Paramecium</taxon>
    </lineage>
</organism>
<dbReference type="CDD" id="cd09121">
    <property type="entry name" value="PLDc_DNaseII_2"/>
    <property type="match status" value="1"/>
</dbReference>
<dbReference type="PANTHER" id="PTHR10858:SF23">
    <property type="entry name" value="DEOXYRIBONUCLEASE II"/>
    <property type="match status" value="1"/>
</dbReference>
<dbReference type="InterPro" id="IPR004947">
    <property type="entry name" value="DNase_II"/>
</dbReference>
<dbReference type="PANTHER" id="PTHR10858">
    <property type="entry name" value="DEOXYRIBONUCLEASE II"/>
    <property type="match status" value="1"/>
</dbReference>
<sequence>MLVFLFLTSATASNCLNQYGQIVDYWLIFKLPKDTVNQYIGMEYYYCDSTTQCAELKYQYDKLNDFTSALQVTMEQVHFKDTNTMNVIWNDQPFDKDYYPDMAHSKGVLSASLNGQGFIINHSTPKFPIMDSNYDEIILGMPSNSYTNAQHFMCFSVTTSEIERIAQQLIIAEVITVRANSPSDFKTKYPNLYSLKDTTRKSQQSSGSLTVQTRQGLSLQVISTNQHNQVDFYASIVSPKLKVGLVVQTWGSGGLQPPDCTSSYQTFSNLSRLQNGYKFSYTKDHSKFGISLNSNIPYVCMSDINRQVSQNKRGGTAICFIHHNLWSQINYQFIERQQC</sequence>
<dbReference type="Pfam" id="PF03265">
    <property type="entry name" value="DNase_II"/>
    <property type="match status" value="1"/>
</dbReference>
<evidence type="ECO:0000256" key="1">
    <source>
        <dbReference type="ARBA" id="ARBA00007527"/>
    </source>
</evidence>
<dbReference type="CDD" id="cd09120">
    <property type="entry name" value="PLDc_DNaseII_1"/>
    <property type="match status" value="1"/>
</dbReference>
<comment type="similarity">
    <text evidence="1">Belongs to the DNase II family.</text>
</comment>
<keyword evidence="4" id="KW-1185">Reference proteome</keyword>
<reference evidence="3" key="1">
    <citation type="submission" date="2021-01" db="EMBL/GenBank/DDBJ databases">
        <authorList>
            <consortium name="Genoscope - CEA"/>
            <person name="William W."/>
        </authorList>
    </citation>
    <scope>NUCLEOTIDE SEQUENCE</scope>
</reference>
<accession>A0A8S1JZL1</accession>
<dbReference type="EMBL" id="CAJJDM010000002">
    <property type="protein sequence ID" value="CAD8043618.1"/>
    <property type="molecule type" value="Genomic_DNA"/>
</dbReference>
<evidence type="ECO:0000256" key="2">
    <source>
        <dbReference type="ARBA" id="ARBA00022801"/>
    </source>
</evidence>
<proteinExistence type="inferred from homology"/>
<evidence type="ECO:0000313" key="4">
    <source>
        <dbReference type="Proteomes" id="UP000688137"/>
    </source>
</evidence>
<protein>
    <submittedName>
        <fullName evidence="3">Uncharacterized protein</fullName>
    </submittedName>
</protein>
<gene>
    <name evidence="3" type="ORF">PPRIM_AZ9-3.1.T0050271</name>
</gene>